<proteinExistence type="predicted"/>
<evidence type="ECO:0000256" key="2">
    <source>
        <dbReference type="SAM" id="SignalP"/>
    </source>
</evidence>
<evidence type="ECO:0000313" key="3">
    <source>
        <dbReference type="EMBL" id="OWP05375.1"/>
    </source>
</evidence>
<dbReference type="STRING" id="503106.A0A218ZDK2"/>
<evidence type="ECO:0000256" key="1">
    <source>
        <dbReference type="ARBA" id="ARBA00022801"/>
    </source>
</evidence>
<comment type="caution">
    <text evidence="3">The sequence shown here is derived from an EMBL/GenBank/DDBJ whole genome shotgun (WGS) entry which is preliminary data.</text>
</comment>
<dbReference type="Gene3D" id="3.40.50.1110">
    <property type="entry name" value="SGNH hydrolase"/>
    <property type="match status" value="1"/>
</dbReference>
<keyword evidence="4" id="KW-1185">Reference proteome</keyword>
<sequence length="295" mass="31473">MVSTSIYLSICVALASAAYGSETSTSLAFRYLFTFGNSYSQTGFNISLEKPSASNPIGNPPFPGYTTSGGNNWLTFVSKTPSPSLLAYNFAYGGATTSAELIAPFEPTVLSLIDQVSLFTSNLAPPPTYASWTSADSLFGIWIGVNDVGNGWHRDNWTTLVETIISTYVSQVSTLYSSGARNFVFLTVPPIELTPLIRTDSADNQKAVAEAVVQYNTLLTAAVNTFAGDKTDVKMWVVDTAPAFNAAVADPGAYGAPNATCWDEDGVSCLWFNDYHPGQAIQKMVGEAVVLEVGI</sequence>
<dbReference type="AlphaFoldDB" id="A0A218ZDK2"/>
<keyword evidence="2" id="KW-0732">Signal</keyword>
<dbReference type="OrthoDB" id="1600564at2759"/>
<gene>
    <name evidence="3" type="ORF">B2J93_8117</name>
</gene>
<accession>A0A218ZDK2</accession>
<dbReference type="CDD" id="cd01846">
    <property type="entry name" value="fatty_acyltransferase_like"/>
    <property type="match status" value="1"/>
</dbReference>
<evidence type="ECO:0000313" key="4">
    <source>
        <dbReference type="Proteomes" id="UP000242519"/>
    </source>
</evidence>
<dbReference type="SUPFAM" id="SSF52266">
    <property type="entry name" value="SGNH hydrolase"/>
    <property type="match status" value="1"/>
</dbReference>
<reference evidence="3 4" key="1">
    <citation type="submission" date="2017-04" db="EMBL/GenBank/DDBJ databases">
        <title>Draft genome sequence of Marssonina coronaria NL1: causal agent of apple blotch.</title>
        <authorList>
            <person name="Cheng Q."/>
        </authorList>
    </citation>
    <scope>NUCLEOTIDE SEQUENCE [LARGE SCALE GENOMIC DNA]</scope>
    <source>
        <strain evidence="3 4">NL1</strain>
    </source>
</reference>
<dbReference type="GO" id="GO:0016787">
    <property type="term" value="F:hydrolase activity"/>
    <property type="evidence" value="ECO:0007669"/>
    <property type="project" value="UniProtKB-KW"/>
</dbReference>
<dbReference type="EMBL" id="MZNU01000076">
    <property type="protein sequence ID" value="OWP05375.1"/>
    <property type="molecule type" value="Genomic_DNA"/>
</dbReference>
<name>A0A218ZDK2_9HELO</name>
<feature type="chain" id="PRO_5012035895" evidence="2">
    <location>
        <begin position="21"/>
        <end position="295"/>
    </location>
</feature>
<protein>
    <submittedName>
        <fullName evidence="3">Carbohydrate esterase family 16 protein</fullName>
    </submittedName>
</protein>
<dbReference type="Proteomes" id="UP000242519">
    <property type="component" value="Unassembled WGS sequence"/>
</dbReference>
<feature type="signal peptide" evidence="2">
    <location>
        <begin position="1"/>
        <end position="20"/>
    </location>
</feature>
<dbReference type="PANTHER" id="PTHR45648">
    <property type="entry name" value="GDSL LIPASE/ACYLHYDROLASE FAMILY PROTEIN (AFU_ORTHOLOGUE AFUA_4G14700)"/>
    <property type="match status" value="1"/>
</dbReference>
<dbReference type="InterPro" id="IPR051058">
    <property type="entry name" value="GDSL_Est/Lipase"/>
</dbReference>
<organism evidence="3 4">
    <name type="scientific">Diplocarpon coronariae</name>
    <dbReference type="NCBI Taxonomy" id="2795749"/>
    <lineage>
        <taxon>Eukaryota</taxon>
        <taxon>Fungi</taxon>
        <taxon>Dikarya</taxon>
        <taxon>Ascomycota</taxon>
        <taxon>Pezizomycotina</taxon>
        <taxon>Leotiomycetes</taxon>
        <taxon>Helotiales</taxon>
        <taxon>Drepanopezizaceae</taxon>
        <taxon>Diplocarpon</taxon>
    </lineage>
</organism>
<dbReference type="PANTHER" id="PTHR45648:SF22">
    <property type="entry name" value="GDSL LIPASE_ACYLHYDROLASE FAMILY PROTEIN (AFU_ORTHOLOGUE AFUA_4G14700)"/>
    <property type="match status" value="1"/>
</dbReference>
<dbReference type="InterPro" id="IPR036514">
    <property type="entry name" value="SGNH_hydro_sf"/>
</dbReference>
<keyword evidence="1" id="KW-0378">Hydrolase</keyword>
<dbReference type="InParanoid" id="A0A218ZDK2"/>